<dbReference type="Proteomes" id="UP001064489">
    <property type="component" value="Chromosome 6"/>
</dbReference>
<dbReference type="EMBL" id="JAJSOW010000004">
    <property type="protein sequence ID" value="KAI9191035.1"/>
    <property type="molecule type" value="Genomic_DNA"/>
</dbReference>
<sequence>MGNEGIRPIPAKPVESRYELMCNQGLENVIKDVTFLDEGIGSLEGKLNRGQKEIKWNRVRRNVLINEDMVDGLVHIGKLSLLEAKGELCVDQKKVKRDTTTKINNEEGVFSWFKVMASYRFLWSPRGEPKAPFLNFASPIERDG</sequence>
<organism evidence="1 2">
    <name type="scientific">Acer negundo</name>
    <name type="common">Box elder</name>
    <dbReference type="NCBI Taxonomy" id="4023"/>
    <lineage>
        <taxon>Eukaryota</taxon>
        <taxon>Viridiplantae</taxon>
        <taxon>Streptophyta</taxon>
        <taxon>Embryophyta</taxon>
        <taxon>Tracheophyta</taxon>
        <taxon>Spermatophyta</taxon>
        <taxon>Magnoliopsida</taxon>
        <taxon>eudicotyledons</taxon>
        <taxon>Gunneridae</taxon>
        <taxon>Pentapetalae</taxon>
        <taxon>rosids</taxon>
        <taxon>malvids</taxon>
        <taxon>Sapindales</taxon>
        <taxon>Sapindaceae</taxon>
        <taxon>Hippocastanoideae</taxon>
        <taxon>Acereae</taxon>
        <taxon>Acer</taxon>
    </lineage>
</organism>
<dbReference type="AlphaFoldDB" id="A0AAD5J9T8"/>
<comment type="caution">
    <text evidence="1">The sequence shown here is derived from an EMBL/GenBank/DDBJ whole genome shotgun (WGS) entry which is preliminary data.</text>
</comment>
<accession>A0AAD5J9T8</accession>
<reference evidence="1" key="1">
    <citation type="journal article" date="2022" name="Plant J.">
        <title>Strategies of tolerance reflected in two North American maple genomes.</title>
        <authorList>
            <person name="McEvoy S.L."/>
            <person name="Sezen U.U."/>
            <person name="Trouern-Trend A."/>
            <person name="McMahon S.M."/>
            <person name="Schaberg P.G."/>
            <person name="Yang J."/>
            <person name="Wegrzyn J.L."/>
            <person name="Swenson N.G."/>
        </authorList>
    </citation>
    <scope>NUCLEOTIDE SEQUENCE</scope>
    <source>
        <strain evidence="1">91603</strain>
    </source>
</reference>
<protein>
    <submittedName>
        <fullName evidence="1">Uncharacterized protein</fullName>
    </submittedName>
</protein>
<keyword evidence="2" id="KW-1185">Reference proteome</keyword>
<evidence type="ECO:0000313" key="2">
    <source>
        <dbReference type="Proteomes" id="UP001064489"/>
    </source>
</evidence>
<gene>
    <name evidence="1" type="ORF">LWI28_002555</name>
</gene>
<name>A0AAD5J9T8_ACENE</name>
<reference evidence="1" key="2">
    <citation type="submission" date="2023-02" db="EMBL/GenBank/DDBJ databases">
        <authorList>
            <person name="Swenson N.G."/>
            <person name="Wegrzyn J.L."/>
            <person name="Mcevoy S.L."/>
        </authorList>
    </citation>
    <scope>NUCLEOTIDE SEQUENCE</scope>
    <source>
        <strain evidence="1">91603</strain>
        <tissue evidence="1">Leaf</tissue>
    </source>
</reference>
<evidence type="ECO:0000313" key="1">
    <source>
        <dbReference type="EMBL" id="KAI9191035.1"/>
    </source>
</evidence>
<proteinExistence type="predicted"/>